<name>A0A6V7Q5Y1_ANACO</name>
<evidence type="ECO:0000313" key="1">
    <source>
        <dbReference type="EMBL" id="CAD1838624.1"/>
    </source>
</evidence>
<sequence>MTPQNKSTQGVVKTYPNTIDVISTDSQSIACFGQESSKIRVCSGNWTEVMDLAMLNLIIEEHVLDNFINANKRGRGGTTITTFRSLVIPVTRDTVMKIQVMHDTGINPFLHIMTKSCYLEKLLQWIGMDLQRGCTQHLLVLLGHNCSLRTNSKINDESL</sequence>
<dbReference type="EMBL" id="LR862133">
    <property type="protein sequence ID" value="CAD1838624.1"/>
    <property type="molecule type" value="Genomic_DNA"/>
</dbReference>
<dbReference type="AlphaFoldDB" id="A0A6V7Q5Y1"/>
<organism evidence="1">
    <name type="scientific">Ananas comosus var. bracteatus</name>
    <name type="common">red pineapple</name>
    <dbReference type="NCBI Taxonomy" id="296719"/>
    <lineage>
        <taxon>Eukaryota</taxon>
        <taxon>Viridiplantae</taxon>
        <taxon>Streptophyta</taxon>
        <taxon>Embryophyta</taxon>
        <taxon>Tracheophyta</taxon>
        <taxon>Spermatophyta</taxon>
        <taxon>Magnoliopsida</taxon>
        <taxon>Liliopsida</taxon>
        <taxon>Poales</taxon>
        <taxon>Bromeliaceae</taxon>
        <taxon>Bromelioideae</taxon>
        <taxon>Ananas</taxon>
    </lineage>
</organism>
<protein>
    <submittedName>
        <fullName evidence="1">Uncharacterized protein</fullName>
    </submittedName>
</protein>
<reference evidence="1" key="1">
    <citation type="submission" date="2020-07" db="EMBL/GenBank/DDBJ databases">
        <authorList>
            <person name="Lin J."/>
        </authorList>
    </citation>
    <scope>NUCLEOTIDE SEQUENCE</scope>
</reference>
<gene>
    <name evidence="1" type="ORF">CB5_LOCUS21835</name>
</gene>
<accession>A0A6V7Q5Y1</accession>
<proteinExistence type="predicted"/>